<gene>
    <name evidence="1" type="ORF">TTHERM_000055939</name>
</gene>
<dbReference type="Proteomes" id="UP000009168">
    <property type="component" value="Unassembled WGS sequence"/>
</dbReference>
<reference evidence="2" key="1">
    <citation type="journal article" date="2006" name="PLoS Biol.">
        <title>Macronuclear genome sequence of the ciliate Tetrahymena thermophila, a model eukaryote.</title>
        <authorList>
            <person name="Eisen J.A."/>
            <person name="Coyne R.S."/>
            <person name="Wu M."/>
            <person name="Wu D."/>
            <person name="Thiagarajan M."/>
            <person name="Wortman J.R."/>
            <person name="Badger J.H."/>
            <person name="Ren Q."/>
            <person name="Amedeo P."/>
            <person name="Jones K.M."/>
            <person name="Tallon L.J."/>
            <person name="Delcher A.L."/>
            <person name="Salzberg S.L."/>
            <person name="Silva J.C."/>
            <person name="Haas B.J."/>
            <person name="Majoros W.H."/>
            <person name="Farzad M."/>
            <person name="Carlton J.M."/>
            <person name="Smith R.K. Jr."/>
            <person name="Garg J."/>
            <person name="Pearlman R.E."/>
            <person name="Karrer K.M."/>
            <person name="Sun L."/>
            <person name="Manning G."/>
            <person name="Elde N.C."/>
            <person name="Turkewitz A.P."/>
            <person name="Asai D.J."/>
            <person name="Wilkes D.E."/>
            <person name="Wang Y."/>
            <person name="Cai H."/>
            <person name="Collins K."/>
            <person name="Stewart B.A."/>
            <person name="Lee S.R."/>
            <person name="Wilamowska K."/>
            <person name="Weinberg Z."/>
            <person name="Ruzzo W.L."/>
            <person name="Wloga D."/>
            <person name="Gaertig J."/>
            <person name="Frankel J."/>
            <person name="Tsao C.-C."/>
            <person name="Gorovsky M.A."/>
            <person name="Keeling P.J."/>
            <person name="Waller R.F."/>
            <person name="Patron N.J."/>
            <person name="Cherry J.M."/>
            <person name="Stover N.A."/>
            <person name="Krieger C.J."/>
            <person name="del Toro C."/>
            <person name="Ryder H.F."/>
            <person name="Williamson S.C."/>
            <person name="Barbeau R.A."/>
            <person name="Hamilton E.P."/>
            <person name="Orias E."/>
        </authorList>
    </citation>
    <scope>NUCLEOTIDE SEQUENCE [LARGE SCALE GENOMIC DNA]</scope>
    <source>
        <strain evidence="2">SB210</strain>
    </source>
</reference>
<dbReference type="KEGG" id="tet:TTHERM_000055939"/>
<dbReference type="RefSeq" id="XP_012650946.1">
    <property type="nucleotide sequence ID" value="XM_012795492.1"/>
</dbReference>
<dbReference type="AlphaFoldDB" id="W7XLL9"/>
<sequence>MDLYYFNLIIRYNNKKKNHHYILLYDISNLQYNHQKVIKRLSIFRYKKRIKPIIISLDSFFKKTKQ</sequence>
<evidence type="ECO:0000313" key="2">
    <source>
        <dbReference type="Proteomes" id="UP000009168"/>
    </source>
</evidence>
<name>W7XLL9_TETTS</name>
<accession>W7XLL9</accession>
<dbReference type="EMBL" id="GG662853">
    <property type="protein sequence ID" value="EWS76519.1"/>
    <property type="molecule type" value="Genomic_DNA"/>
</dbReference>
<evidence type="ECO:0000313" key="1">
    <source>
        <dbReference type="EMBL" id="EWS76519.1"/>
    </source>
</evidence>
<dbReference type="InParanoid" id="W7XLL9"/>
<protein>
    <submittedName>
        <fullName evidence="1">Uncharacterized protein</fullName>
    </submittedName>
</protein>
<keyword evidence="2" id="KW-1185">Reference proteome</keyword>
<organism evidence="1 2">
    <name type="scientific">Tetrahymena thermophila (strain SB210)</name>
    <dbReference type="NCBI Taxonomy" id="312017"/>
    <lineage>
        <taxon>Eukaryota</taxon>
        <taxon>Sar</taxon>
        <taxon>Alveolata</taxon>
        <taxon>Ciliophora</taxon>
        <taxon>Intramacronucleata</taxon>
        <taxon>Oligohymenophorea</taxon>
        <taxon>Hymenostomatida</taxon>
        <taxon>Tetrahymenina</taxon>
        <taxon>Tetrahymenidae</taxon>
        <taxon>Tetrahymena</taxon>
    </lineage>
</organism>
<dbReference type="GeneID" id="24437024"/>
<proteinExistence type="predicted"/>